<dbReference type="PANTHER" id="PTHR33936">
    <property type="entry name" value="PROTEIN CBG17840"/>
    <property type="match status" value="1"/>
</dbReference>
<dbReference type="SMART" id="SM00355">
    <property type="entry name" value="ZnF_C2H2"/>
    <property type="match status" value="3"/>
</dbReference>
<organism evidence="2 3">
    <name type="scientific">Nesidiocoris tenuis</name>
    <dbReference type="NCBI Taxonomy" id="355587"/>
    <lineage>
        <taxon>Eukaryota</taxon>
        <taxon>Metazoa</taxon>
        <taxon>Ecdysozoa</taxon>
        <taxon>Arthropoda</taxon>
        <taxon>Hexapoda</taxon>
        <taxon>Insecta</taxon>
        <taxon>Pterygota</taxon>
        <taxon>Neoptera</taxon>
        <taxon>Paraneoptera</taxon>
        <taxon>Hemiptera</taxon>
        <taxon>Heteroptera</taxon>
        <taxon>Panheteroptera</taxon>
        <taxon>Cimicomorpha</taxon>
        <taxon>Miridae</taxon>
        <taxon>Dicyphina</taxon>
        <taxon>Nesidiocoris</taxon>
    </lineage>
</organism>
<feature type="domain" description="C2H2-type" evidence="1">
    <location>
        <begin position="35"/>
        <end position="57"/>
    </location>
</feature>
<proteinExistence type="predicted"/>
<gene>
    <name evidence="2" type="ORF">NTJ_10729</name>
</gene>
<feature type="domain" description="C2H2-type" evidence="1">
    <location>
        <begin position="5"/>
        <end position="30"/>
    </location>
</feature>
<evidence type="ECO:0000313" key="2">
    <source>
        <dbReference type="EMBL" id="BES97913.1"/>
    </source>
</evidence>
<dbReference type="SUPFAM" id="SSF57667">
    <property type="entry name" value="beta-beta-alpha zinc fingers"/>
    <property type="match status" value="1"/>
</dbReference>
<dbReference type="Proteomes" id="UP001307889">
    <property type="component" value="Chromosome 8"/>
</dbReference>
<keyword evidence="3" id="KW-1185">Reference proteome</keyword>
<sequence length="349" mass="40589">MEAPFECSECPTKKTFQTRRRYTQHVRENHRKVPYSCHYCGYQTRFKGTLIRHVDRHQAFNDNEHSKKKHVPFRSHRCPMCLFDCATRQKMVVHYVNNHGVSIDEQQLEFDDHAAFLVWKERIEQSEVCQFFSRTGPLDRRNVRIRYYRCFRDGHFLSKGKGLRQMKKKGSIKINSVCPAMMKTEEDKTTGAVRVTYIHTHVGHLQEFGHLNLLKSKRAEIAQNIPYGIILDKETNDVYDSCDVVFGSYDGVANEIVICELQGNSIEEIIVRDFSKNSSSLCNVELDEKKAQIRSRFESLMKKIQSDDHAEILWKALLSVEKTFEENPSLPITSGESSKKINANKNIFS</sequence>
<accession>A0ABN7B103</accession>
<dbReference type="InterPro" id="IPR013087">
    <property type="entry name" value="Znf_C2H2_type"/>
</dbReference>
<dbReference type="InterPro" id="IPR052797">
    <property type="entry name" value="RegFact_GeneExpr_CellDeath"/>
</dbReference>
<evidence type="ECO:0000313" key="3">
    <source>
        <dbReference type="Proteomes" id="UP001307889"/>
    </source>
</evidence>
<dbReference type="InterPro" id="IPR036236">
    <property type="entry name" value="Znf_C2H2_sf"/>
</dbReference>
<feature type="domain" description="C2H2-type" evidence="1">
    <location>
        <begin position="76"/>
        <end position="99"/>
    </location>
</feature>
<dbReference type="Gene3D" id="3.30.160.60">
    <property type="entry name" value="Classic Zinc Finger"/>
    <property type="match status" value="1"/>
</dbReference>
<name>A0ABN7B103_9HEMI</name>
<protein>
    <submittedName>
        <fullName evidence="2">ZnF_C2H2</fullName>
    </submittedName>
</protein>
<dbReference type="EMBL" id="AP028916">
    <property type="protein sequence ID" value="BES97913.1"/>
    <property type="molecule type" value="Genomic_DNA"/>
</dbReference>
<evidence type="ECO:0000259" key="1">
    <source>
        <dbReference type="SMART" id="SM00355"/>
    </source>
</evidence>
<dbReference type="PANTHER" id="PTHR33936:SF24">
    <property type="entry name" value="C2H2-TYPE DOMAIN-CONTAINING PROTEIN"/>
    <property type="match status" value="1"/>
</dbReference>
<reference evidence="2 3" key="1">
    <citation type="submission" date="2023-09" db="EMBL/GenBank/DDBJ databases">
        <title>Nesidiocoris tenuis whole genome shotgun sequence.</title>
        <authorList>
            <person name="Shibata T."/>
            <person name="Shimoda M."/>
            <person name="Kobayashi T."/>
            <person name="Uehara T."/>
        </authorList>
    </citation>
    <scope>NUCLEOTIDE SEQUENCE [LARGE SCALE GENOMIC DNA]</scope>
    <source>
        <strain evidence="2 3">Japan</strain>
    </source>
</reference>